<name>A0AAD6UMW5_9AGAR</name>
<evidence type="ECO:0000313" key="1">
    <source>
        <dbReference type="EMBL" id="KAJ7190837.1"/>
    </source>
</evidence>
<accession>A0AAD6UMW5</accession>
<proteinExistence type="predicted"/>
<gene>
    <name evidence="1" type="ORF">GGX14DRAFT_603424</name>
</gene>
<keyword evidence="2" id="KW-1185">Reference proteome</keyword>
<sequence length="526" mass="57703">MGSRGRPLSFLPSLPEHEARLLSPCLVAAPSPRLVDHHPPEQMAPDRNENHSRRRAWSLSVVVPPVRAIAISNALRYGRRYTITCIYLYTSLELAALNSKWKMDAIVIGKATCPVCSALLGCGPGGVKMLVKQHENTPTCFETKLKRDKAGTQRKNGNLTTFFPKKPPVAHVPSIVKAPNLIIKEKARPANPAKITVKTTVAPVVTAAVPASQLLDQLRGNVSLLPATVPVADATNPLSAFSRDPAGYLPAGVKPTELWEALAPLFHGAFGYGTTKEARMGMVQCGAQALDGVLCFLEYFLIESVQSVLKLNNITSMEIGDVLMDMRAQSVPTVHNVVEIDDIPMAEETRDIIDVDATPVSLTAPTNSSHPASPCMGFRLPHTITSSDYPHQLHEELPERRWPKKLEAHLYPFPYVVESDFHPILAPEKQLSDSNWLSWDDVIISILRGRGLEGYPTGVVLQQQNGTFPGHPLLPNSDVPSAEEWSLRDGIASSIIYQNIVDPMAHGLIPTETSREMYLKLHAKFH</sequence>
<dbReference type="AlphaFoldDB" id="A0AAD6UMW5"/>
<reference evidence="1" key="1">
    <citation type="submission" date="2023-03" db="EMBL/GenBank/DDBJ databases">
        <title>Massive genome expansion in bonnet fungi (Mycena s.s.) driven by repeated elements and novel gene families across ecological guilds.</title>
        <authorList>
            <consortium name="Lawrence Berkeley National Laboratory"/>
            <person name="Harder C.B."/>
            <person name="Miyauchi S."/>
            <person name="Viragh M."/>
            <person name="Kuo A."/>
            <person name="Thoen E."/>
            <person name="Andreopoulos B."/>
            <person name="Lu D."/>
            <person name="Skrede I."/>
            <person name="Drula E."/>
            <person name="Henrissat B."/>
            <person name="Morin E."/>
            <person name="Kohler A."/>
            <person name="Barry K."/>
            <person name="LaButti K."/>
            <person name="Morin E."/>
            <person name="Salamov A."/>
            <person name="Lipzen A."/>
            <person name="Mereny Z."/>
            <person name="Hegedus B."/>
            <person name="Baldrian P."/>
            <person name="Stursova M."/>
            <person name="Weitz H."/>
            <person name="Taylor A."/>
            <person name="Grigoriev I.V."/>
            <person name="Nagy L.G."/>
            <person name="Martin F."/>
            <person name="Kauserud H."/>
        </authorList>
    </citation>
    <scope>NUCLEOTIDE SEQUENCE</scope>
    <source>
        <strain evidence="1">9144</strain>
    </source>
</reference>
<evidence type="ECO:0000313" key="2">
    <source>
        <dbReference type="Proteomes" id="UP001219525"/>
    </source>
</evidence>
<dbReference type="EMBL" id="JARJCW010000142">
    <property type="protein sequence ID" value="KAJ7190837.1"/>
    <property type="molecule type" value="Genomic_DNA"/>
</dbReference>
<organism evidence="1 2">
    <name type="scientific">Mycena pura</name>
    <dbReference type="NCBI Taxonomy" id="153505"/>
    <lineage>
        <taxon>Eukaryota</taxon>
        <taxon>Fungi</taxon>
        <taxon>Dikarya</taxon>
        <taxon>Basidiomycota</taxon>
        <taxon>Agaricomycotina</taxon>
        <taxon>Agaricomycetes</taxon>
        <taxon>Agaricomycetidae</taxon>
        <taxon>Agaricales</taxon>
        <taxon>Marasmiineae</taxon>
        <taxon>Mycenaceae</taxon>
        <taxon>Mycena</taxon>
    </lineage>
</organism>
<comment type="caution">
    <text evidence="1">The sequence shown here is derived from an EMBL/GenBank/DDBJ whole genome shotgun (WGS) entry which is preliminary data.</text>
</comment>
<protein>
    <submittedName>
        <fullName evidence="1">Uncharacterized protein</fullName>
    </submittedName>
</protein>
<dbReference type="Proteomes" id="UP001219525">
    <property type="component" value="Unassembled WGS sequence"/>
</dbReference>